<accession>A0AAX4H6G3</accession>
<keyword evidence="4" id="KW-0269">Exonuclease</keyword>
<dbReference type="PANTHER" id="PTHR11046:SF0">
    <property type="entry name" value="OLIGORIBONUCLEASE, MITOCHONDRIAL"/>
    <property type="match status" value="1"/>
</dbReference>
<dbReference type="SUPFAM" id="SSF53098">
    <property type="entry name" value="Ribonuclease H-like"/>
    <property type="match status" value="1"/>
</dbReference>
<dbReference type="AlphaFoldDB" id="A0AAX4H6G3"/>
<sequence>MLSSLYRRVFGSKPVHVEPSVPIKRRLNHSISKPLVWIDCEMTGLDIQRDFIIEICCIITDGHLNIIDEEGYESTVHVPKKVLDNMGEWCVEQHGKSGLTAKVLANPQNTLAKVQQELLEYIQSYIPEPRTALMAGNTIHMDKFFMMKDFPKVVDHLHYRLVDVSSIAEVGKRQNPKLMNLCPRKQANHTARSDIIESINQLKWYTENYLRSDIPDNLSKKAKKESSDSSEIQEPAAKKAKVNPEEANAEIVEIESTEIASAEPEVVEEEIRIVDDANESKA</sequence>
<protein>
    <recommendedName>
        <fullName evidence="6">Exonuclease domain-containing protein</fullName>
    </recommendedName>
</protein>
<dbReference type="InterPro" id="IPR036397">
    <property type="entry name" value="RNaseH_sf"/>
</dbReference>
<dbReference type="GeneID" id="88172417"/>
<comment type="similarity">
    <text evidence="1">Belongs to the oligoribonuclease family.</text>
</comment>
<feature type="region of interest" description="Disordered" evidence="5">
    <location>
        <begin position="219"/>
        <end position="246"/>
    </location>
</feature>
<name>A0AAX4H6G3_9ASCO</name>
<dbReference type="GO" id="GO:0005739">
    <property type="term" value="C:mitochondrion"/>
    <property type="evidence" value="ECO:0007669"/>
    <property type="project" value="TreeGrafter"/>
</dbReference>
<dbReference type="Proteomes" id="UP001338582">
    <property type="component" value="Chromosome 2"/>
</dbReference>
<dbReference type="GO" id="GO:0003676">
    <property type="term" value="F:nucleic acid binding"/>
    <property type="evidence" value="ECO:0007669"/>
    <property type="project" value="InterPro"/>
</dbReference>
<evidence type="ECO:0000313" key="8">
    <source>
        <dbReference type="Proteomes" id="UP001338582"/>
    </source>
</evidence>
<keyword evidence="2" id="KW-0540">Nuclease</keyword>
<organism evidence="7 8">
    <name type="scientific">Australozyma saopauloensis</name>
    <dbReference type="NCBI Taxonomy" id="291208"/>
    <lineage>
        <taxon>Eukaryota</taxon>
        <taxon>Fungi</taxon>
        <taxon>Dikarya</taxon>
        <taxon>Ascomycota</taxon>
        <taxon>Saccharomycotina</taxon>
        <taxon>Pichiomycetes</taxon>
        <taxon>Metschnikowiaceae</taxon>
        <taxon>Australozyma</taxon>
    </lineage>
</organism>
<dbReference type="KEGG" id="asau:88172417"/>
<feature type="domain" description="Exonuclease" evidence="6">
    <location>
        <begin position="34"/>
        <end position="211"/>
    </location>
</feature>
<reference evidence="7 8" key="1">
    <citation type="submission" date="2023-10" db="EMBL/GenBank/DDBJ databases">
        <title>Draft Genome Sequence of Candida saopaulonensis from a very Premature Infant with Sepsis.</title>
        <authorList>
            <person name="Ning Y."/>
            <person name="Dai R."/>
            <person name="Xiao M."/>
            <person name="Xu Y."/>
            <person name="Yan Q."/>
            <person name="Zhang L."/>
        </authorList>
    </citation>
    <scope>NUCLEOTIDE SEQUENCE [LARGE SCALE GENOMIC DNA]</scope>
    <source>
        <strain evidence="7 8">19XY460</strain>
    </source>
</reference>
<dbReference type="InterPro" id="IPR013520">
    <property type="entry name" value="Ribonucl_H"/>
</dbReference>
<evidence type="ECO:0000256" key="4">
    <source>
        <dbReference type="ARBA" id="ARBA00022839"/>
    </source>
</evidence>
<evidence type="ECO:0000256" key="3">
    <source>
        <dbReference type="ARBA" id="ARBA00022801"/>
    </source>
</evidence>
<dbReference type="Pfam" id="PF00929">
    <property type="entry name" value="RNase_T"/>
    <property type="match status" value="1"/>
</dbReference>
<dbReference type="InterPro" id="IPR022894">
    <property type="entry name" value="Oligoribonuclease"/>
</dbReference>
<proteinExistence type="inferred from homology"/>
<dbReference type="CDD" id="cd06135">
    <property type="entry name" value="Orn"/>
    <property type="match status" value="1"/>
</dbReference>
<evidence type="ECO:0000256" key="2">
    <source>
        <dbReference type="ARBA" id="ARBA00022722"/>
    </source>
</evidence>
<evidence type="ECO:0000259" key="6">
    <source>
        <dbReference type="SMART" id="SM00479"/>
    </source>
</evidence>
<keyword evidence="3" id="KW-0378">Hydrolase</keyword>
<dbReference type="Gene3D" id="3.30.420.10">
    <property type="entry name" value="Ribonuclease H-like superfamily/Ribonuclease H"/>
    <property type="match status" value="1"/>
</dbReference>
<dbReference type="RefSeq" id="XP_062876479.1">
    <property type="nucleotide sequence ID" value="XM_063020409.1"/>
</dbReference>
<dbReference type="EMBL" id="CP138895">
    <property type="protein sequence ID" value="WPK24095.1"/>
    <property type="molecule type" value="Genomic_DNA"/>
</dbReference>
<dbReference type="NCBIfam" id="NF003765">
    <property type="entry name" value="PRK05359.1"/>
    <property type="match status" value="1"/>
</dbReference>
<evidence type="ECO:0000256" key="5">
    <source>
        <dbReference type="SAM" id="MobiDB-lite"/>
    </source>
</evidence>
<dbReference type="SMART" id="SM00479">
    <property type="entry name" value="EXOIII"/>
    <property type="match status" value="1"/>
</dbReference>
<evidence type="ECO:0000256" key="1">
    <source>
        <dbReference type="ARBA" id="ARBA00009921"/>
    </source>
</evidence>
<evidence type="ECO:0000313" key="7">
    <source>
        <dbReference type="EMBL" id="WPK24095.1"/>
    </source>
</evidence>
<dbReference type="FunFam" id="3.30.420.10:FF:000003">
    <property type="entry name" value="Oligoribonuclease"/>
    <property type="match status" value="1"/>
</dbReference>
<dbReference type="PANTHER" id="PTHR11046">
    <property type="entry name" value="OLIGORIBONUCLEASE, MITOCHONDRIAL"/>
    <property type="match status" value="1"/>
</dbReference>
<gene>
    <name evidence="7" type="ORF">PUMCH_001351</name>
</gene>
<dbReference type="GO" id="GO:0000175">
    <property type="term" value="F:3'-5'-RNA exonuclease activity"/>
    <property type="evidence" value="ECO:0007669"/>
    <property type="project" value="InterPro"/>
</dbReference>
<dbReference type="InterPro" id="IPR012337">
    <property type="entry name" value="RNaseH-like_sf"/>
</dbReference>
<keyword evidence="8" id="KW-1185">Reference proteome</keyword>